<keyword evidence="10" id="KW-0333">Golgi apparatus</keyword>
<dbReference type="Pfam" id="PF15024">
    <property type="entry name" value="Glyco_transf_18"/>
    <property type="match status" value="2"/>
</dbReference>
<keyword evidence="5" id="KW-0328">Glycosyltransferase</keyword>
<keyword evidence="6" id="KW-0808">Transferase</keyword>
<feature type="domain" description="Glycosyltransferase family 18 catalytic" evidence="14">
    <location>
        <begin position="7"/>
        <end position="129"/>
    </location>
</feature>
<comment type="pathway">
    <text evidence="2">Protein modification; protein glycosylation.</text>
</comment>
<evidence type="ECO:0000256" key="2">
    <source>
        <dbReference type="ARBA" id="ARBA00004922"/>
    </source>
</evidence>
<evidence type="ECO:0000256" key="6">
    <source>
        <dbReference type="ARBA" id="ARBA00022679"/>
    </source>
</evidence>
<evidence type="ECO:0000313" key="17">
    <source>
        <dbReference type="WBParaSite" id="ECPE_0000218901-mRNA-1"/>
    </source>
</evidence>
<dbReference type="GO" id="GO:0030144">
    <property type="term" value="F:alpha-1,6-mannosylglycoprotein 6-beta-N-acetylglucosaminyltransferase activity"/>
    <property type="evidence" value="ECO:0007669"/>
    <property type="project" value="UniProtKB-EC"/>
</dbReference>
<evidence type="ECO:0000256" key="4">
    <source>
        <dbReference type="ARBA" id="ARBA00012671"/>
    </source>
</evidence>
<reference evidence="17" key="1">
    <citation type="submission" date="2016-06" db="UniProtKB">
        <authorList>
            <consortium name="WormBaseParasite"/>
        </authorList>
    </citation>
    <scope>IDENTIFICATION</scope>
</reference>
<keyword evidence="16" id="KW-1185">Reference proteome</keyword>
<keyword evidence="9" id="KW-1133">Transmembrane helix</keyword>
<evidence type="ECO:0000259" key="14">
    <source>
        <dbReference type="Pfam" id="PF15024"/>
    </source>
</evidence>
<reference evidence="15 16" key="2">
    <citation type="submission" date="2018-11" db="EMBL/GenBank/DDBJ databases">
        <authorList>
            <consortium name="Pathogen Informatics"/>
        </authorList>
    </citation>
    <scope>NUCLEOTIDE SEQUENCE [LARGE SCALE GENOMIC DNA]</scope>
    <source>
        <strain evidence="15 16">Egypt</strain>
    </source>
</reference>
<keyword evidence="7" id="KW-0812">Transmembrane</keyword>
<comment type="similarity">
    <text evidence="3">Belongs to the glycosyltransferase 18 family.</text>
</comment>
<evidence type="ECO:0000256" key="12">
    <source>
        <dbReference type="ARBA" id="ARBA00023180"/>
    </source>
</evidence>
<dbReference type="UniPathway" id="UPA00378"/>
<evidence type="ECO:0000256" key="13">
    <source>
        <dbReference type="ARBA" id="ARBA00048243"/>
    </source>
</evidence>
<dbReference type="AlphaFoldDB" id="A0A183A5F4"/>
<sequence length="374" mass="42279">MDNGLVHSKSGKPVALVYGKEAYMWEKALNYLVVLSEFFEVHANVLDVALAPEFSFVIQHNCSYGAKFNALLRSAKVFVGLGFPYEGPAPLEAIANGVIFLNPVFKTPHSRNNTKFFADKPTSREVSQHRKRCCVVSCLCAACLRLFTLRLCWRCCISAFAVPDLLLHHQHQNRSAEYCELTSQQPYLERYVGEPYTYLIETDNPDQIRQTVRRLMSQKKKLHTEIQQQTMLFEHILGGTIVRSCADTCIEISPQIRSQTNSTYLNKRLLDVPSPSNPYTVSAPLMFCAPEHFTSVNHYRVLESLLPDDIRCNRIESVSNPAAPYWDPTTRSCVFQADRLLFDCTARLADAQMQRICPCQVGLPGQVALCVDCV</sequence>
<organism evidence="17">
    <name type="scientific">Echinostoma caproni</name>
    <dbReference type="NCBI Taxonomy" id="27848"/>
    <lineage>
        <taxon>Eukaryota</taxon>
        <taxon>Metazoa</taxon>
        <taxon>Spiralia</taxon>
        <taxon>Lophotrochozoa</taxon>
        <taxon>Platyhelminthes</taxon>
        <taxon>Trematoda</taxon>
        <taxon>Digenea</taxon>
        <taxon>Plagiorchiida</taxon>
        <taxon>Echinostomata</taxon>
        <taxon>Echinostomatoidea</taxon>
        <taxon>Echinostomatidae</taxon>
        <taxon>Echinostoma</taxon>
    </lineage>
</organism>
<dbReference type="PANTHER" id="PTHR15075:SF2">
    <property type="entry name" value="ALPHA-1,6-MANNOSYLGLYCOPROTEIN 6-BETA-N-ACETYLGLUCOSAMINYLTRANSFERASE"/>
    <property type="match status" value="1"/>
</dbReference>
<dbReference type="PANTHER" id="PTHR15075">
    <property type="entry name" value="ALPHA-MANNOSIDE BETA-1,6-N-ACETYLGLUCOSAMINYLTRANSFERASE"/>
    <property type="match status" value="1"/>
</dbReference>
<evidence type="ECO:0000256" key="3">
    <source>
        <dbReference type="ARBA" id="ARBA00007477"/>
    </source>
</evidence>
<gene>
    <name evidence="15" type="ORF">ECPE_LOCUS2189</name>
</gene>
<keyword evidence="12" id="KW-0325">Glycoprotein</keyword>
<evidence type="ECO:0000256" key="1">
    <source>
        <dbReference type="ARBA" id="ARBA00004323"/>
    </source>
</evidence>
<evidence type="ECO:0000313" key="16">
    <source>
        <dbReference type="Proteomes" id="UP000272942"/>
    </source>
</evidence>
<evidence type="ECO:0000256" key="11">
    <source>
        <dbReference type="ARBA" id="ARBA00023136"/>
    </source>
</evidence>
<protein>
    <recommendedName>
        <fullName evidence="4">alpha-1,6-mannosyl-glycoprotein 6-beta-N-acetylglucosaminyltransferase</fullName>
        <ecNumber evidence="4">2.4.1.155</ecNumber>
    </recommendedName>
</protein>
<accession>A0A183A5F4</accession>
<dbReference type="Proteomes" id="UP000272942">
    <property type="component" value="Unassembled WGS sequence"/>
</dbReference>
<keyword evidence="8" id="KW-0735">Signal-anchor</keyword>
<evidence type="ECO:0000256" key="10">
    <source>
        <dbReference type="ARBA" id="ARBA00023034"/>
    </source>
</evidence>
<feature type="domain" description="Glycosyltransferase family 18 catalytic" evidence="14">
    <location>
        <begin position="178"/>
        <end position="359"/>
    </location>
</feature>
<evidence type="ECO:0000256" key="9">
    <source>
        <dbReference type="ARBA" id="ARBA00022989"/>
    </source>
</evidence>
<dbReference type="GO" id="GO:0000139">
    <property type="term" value="C:Golgi membrane"/>
    <property type="evidence" value="ECO:0007669"/>
    <property type="project" value="UniProtKB-SubCell"/>
</dbReference>
<dbReference type="EC" id="2.4.1.155" evidence="4"/>
<evidence type="ECO:0000256" key="5">
    <source>
        <dbReference type="ARBA" id="ARBA00022676"/>
    </source>
</evidence>
<evidence type="ECO:0000256" key="7">
    <source>
        <dbReference type="ARBA" id="ARBA00022692"/>
    </source>
</evidence>
<dbReference type="InterPro" id="IPR026116">
    <property type="entry name" value="GT18_cat"/>
</dbReference>
<evidence type="ECO:0000256" key="8">
    <source>
        <dbReference type="ARBA" id="ARBA00022968"/>
    </source>
</evidence>
<keyword evidence="11" id="KW-0472">Membrane</keyword>
<dbReference type="InterPro" id="IPR052105">
    <property type="entry name" value="MGAT5_Glycosyltransferase"/>
</dbReference>
<evidence type="ECO:0000313" key="15">
    <source>
        <dbReference type="EMBL" id="VDP65705.1"/>
    </source>
</evidence>
<dbReference type="OrthoDB" id="2113294at2759"/>
<dbReference type="GO" id="GO:0006487">
    <property type="term" value="P:protein N-linked glycosylation"/>
    <property type="evidence" value="ECO:0007669"/>
    <property type="project" value="TreeGrafter"/>
</dbReference>
<dbReference type="WBParaSite" id="ECPE_0000218901-mRNA-1">
    <property type="protein sequence ID" value="ECPE_0000218901-mRNA-1"/>
    <property type="gene ID" value="ECPE_0000218901"/>
</dbReference>
<proteinExistence type="inferred from homology"/>
<comment type="catalytic activity">
    <reaction evidence="13">
        <text>N(4)-{beta-D-GlcNAc-(1-&gt;2)-[beta-D-GlcNAc-(1-&gt;4)]-alpha-D-Man-(1-&gt;3)-[beta-D-GlcNAc-(1-&gt;2)-alpha-D-Man-(1-&gt;6)]-beta-D-Man-(1-&gt;4)-beta-D-GlcNAc-(1-&gt;4)-beta-D-GlcNAc}-L-asparaginyl-[protein] + UDP-N-acetyl-alpha-D-glucosamine = N(4)-{beta-D-GlcNAc-(1-&gt;2)-[beta-D-GlcNAc-(1-&gt;4)]-alpha-D-Man-(1-&gt;3)-[beta-D-GlcNAc-(1-&gt;2)-[beta-D-GlcNAc-(1-&gt;6)]-alpha-D-Man-(1-&gt;6)]-beta-D-Man-(1-&gt;4)-beta-D-GlcNAc-(1-&gt;4)-beta-D-GlcNAc}-L-asparaginyl-[protein] + UDP + H(+)</text>
        <dbReference type="Rhea" id="RHEA:16921"/>
        <dbReference type="Rhea" id="RHEA-COMP:14374"/>
        <dbReference type="Rhea" id="RHEA-COMP:14377"/>
        <dbReference type="ChEBI" id="CHEBI:15378"/>
        <dbReference type="ChEBI" id="CHEBI:57705"/>
        <dbReference type="ChEBI" id="CHEBI:58223"/>
        <dbReference type="ChEBI" id="CHEBI:139507"/>
        <dbReference type="ChEBI" id="CHEBI:139510"/>
        <dbReference type="EC" id="2.4.1.155"/>
    </reaction>
</comment>
<name>A0A183A5F4_9TREM</name>
<comment type="subcellular location">
    <subcellularLocation>
        <location evidence="1">Golgi apparatus membrane</location>
        <topology evidence="1">Single-pass type II membrane protein</topology>
    </subcellularLocation>
</comment>
<dbReference type="EMBL" id="UZAN01039461">
    <property type="protein sequence ID" value="VDP65705.1"/>
    <property type="molecule type" value="Genomic_DNA"/>
</dbReference>